<organism evidence="1 2">
    <name type="scientific">Sorangium cellulosum</name>
    <name type="common">Polyangium cellulosum</name>
    <dbReference type="NCBI Taxonomy" id="56"/>
    <lineage>
        <taxon>Bacteria</taxon>
        <taxon>Pseudomonadati</taxon>
        <taxon>Myxococcota</taxon>
        <taxon>Polyangia</taxon>
        <taxon>Polyangiales</taxon>
        <taxon>Polyangiaceae</taxon>
        <taxon>Sorangium</taxon>
    </lineage>
</organism>
<proteinExistence type="predicted"/>
<gene>
    <name evidence="1" type="ORF">BE15_00820</name>
</gene>
<accession>A0A150QQ38</accession>
<name>A0A150QQ38_SORCE</name>
<dbReference type="EMBL" id="JEMA01000426">
    <property type="protein sequence ID" value="KYF70093.1"/>
    <property type="molecule type" value="Genomic_DNA"/>
</dbReference>
<dbReference type="Proteomes" id="UP000075260">
    <property type="component" value="Unassembled WGS sequence"/>
</dbReference>
<protein>
    <submittedName>
        <fullName evidence="1">Uncharacterized protein</fullName>
    </submittedName>
</protein>
<dbReference type="AlphaFoldDB" id="A0A150QQ38"/>
<evidence type="ECO:0000313" key="2">
    <source>
        <dbReference type="Proteomes" id="UP000075260"/>
    </source>
</evidence>
<reference evidence="1 2" key="1">
    <citation type="submission" date="2014-02" db="EMBL/GenBank/DDBJ databases">
        <title>The small core and large imbalanced accessory genome model reveals a collaborative survival strategy of Sorangium cellulosum strains in nature.</title>
        <authorList>
            <person name="Han K."/>
            <person name="Peng R."/>
            <person name="Blom J."/>
            <person name="Li Y.-Z."/>
        </authorList>
    </citation>
    <scope>NUCLEOTIDE SEQUENCE [LARGE SCALE GENOMIC DNA]</scope>
    <source>
        <strain evidence="1 2">So0008-312</strain>
    </source>
</reference>
<evidence type="ECO:0000313" key="1">
    <source>
        <dbReference type="EMBL" id="KYF70093.1"/>
    </source>
</evidence>
<comment type="caution">
    <text evidence="1">The sequence shown here is derived from an EMBL/GenBank/DDBJ whole genome shotgun (WGS) entry which is preliminary data.</text>
</comment>
<sequence>MLVTLSALSAPSCVASTEESPCGDPSAISVDGTITRGASEVIVSSPHNIEGTLRSDVLIDRVMVGGVLAENKGAGNYASWSASLERQDLEGGRTPGEGVSEIEVVAWDYCGNPHEIGTVVLPVGDAPGVSVTGLELLPIELPGGECYLPADGQAAAIVKVAADARSAGSSVKLHASQGSFSGTAPTLELTLARDGDRAAALAYFASTAPGTALLSVSAGGASAAPRSVLVSGPPQITPSAKTIPLGTSYLATVRTRGNLDYCVVEASQPDRSQAAIVEPALGIIDRVMSVKSDAVDCSAAEVLRVEVRFAPEALVGAEVVLRCVDTFGQEGTATFTAGET</sequence>